<organism evidence="9 10">
    <name type="scientific">Blastopirellula marina</name>
    <dbReference type="NCBI Taxonomy" id="124"/>
    <lineage>
        <taxon>Bacteria</taxon>
        <taxon>Pseudomonadati</taxon>
        <taxon>Planctomycetota</taxon>
        <taxon>Planctomycetia</taxon>
        <taxon>Pirellulales</taxon>
        <taxon>Pirellulaceae</taxon>
        <taxon>Blastopirellula</taxon>
    </lineage>
</organism>
<dbReference type="Pfam" id="PF20772">
    <property type="entry name" value="TACO1_YebC_N"/>
    <property type="match status" value="1"/>
</dbReference>
<protein>
    <recommendedName>
        <fullName evidence="6">Probable transcriptional regulatory protein C5Y98_01155</fullName>
    </recommendedName>
</protein>
<dbReference type="EMBL" id="PUIB01000002">
    <property type="protein sequence ID" value="PQO42792.1"/>
    <property type="molecule type" value="Genomic_DNA"/>
</dbReference>
<evidence type="ECO:0000256" key="2">
    <source>
        <dbReference type="ARBA" id="ARBA00022490"/>
    </source>
</evidence>
<dbReference type="InterPro" id="IPR029072">
    <property type="entry name" value="YebC-like"/>
</dbReference>
<proteinExistence type="inferred from homology"/>
<dbReference type="FunFam" id="1.10.10.200:FF:000002">
    <property type="entry name" value="Probable transcriptional regulatory protein CLM62_37755"/>
    <property type="match status" value="1"/>
</dbReference>
<dbReference type="InterPro" id="IPR017856">
    <property type="entry name" value="Integrase-like_N"/>
</dbReference>
<evidence type="ECO:0000259" key="7">
    <source>
        <dbReference type="Pfam" id="PF01709"/>
    </source>
</evidence>
<keyword evidence="4 6" id="KW-0238">DNA-binding</keyword>
<comment type="subcellular location">
    <subcellularLocation>
        <location evidence="6">Cytoplasm</location>
    </subcellularLocation>
</comment>
<dbReference type="GO" id="GO:0006355">
    <property type="term" value="P:regulation of DNA-templated transcription"/>
    <property type="evidence" value="ECO:0007669"/>
    <property type="project" value="UniProtKB-UniRule"/>
</dbReference>
<gene>
    <name evidence="9" type="ORF">C5Y98_01155</name>
</gene>
<dbReference type="NCBIfam" id="NF001030">
    <property type="entry name" value="PRK00110.1"/>
    <property type="match status" value="1"/>
</dbReference>
<dbReference type="GO" id="GO:0005829">
    <property type="term" value="C:cytosol"/>
    <property type="evidence" value="ECO:0007669"/>
    <property type="project" value="TreeGrafter"/>
</dbReference>
<feature type="domain" description="TACO1/YebC-like second and third" evidence="7">
    <location>
        <begin position="83"/>
        <end position="237"/>
    </location>
</feature>
<dbReference type="RefSeq" id="WP_105350783.1">
    <property type="nucleotide sequence ID" value="NZ_PUIB01000002.1"/>
</dbReference>
<evidence type="ECO:0000256" key="3">
    <source>
        <dbReference type="ARBA" id="ARBA00023015"/>
    </source>
</evidence>
<sequence>MAGHSHWANIKRKKEAVDNKRGKIWTKLSKAISVAASMGGGDADANPRLRLAISDAKSARMPNDTIDRAIKRGTGDLKGSSIEEILYEGYGPAGVAVMVDVLTDNRNRTASELRKIFDTSGGNLGATGCVAWNFDRKGVFNIPLAQTTEDRLMEIALEAGADDIQREEDGFTVTCQPEVYSDVQEALEAAGIEVDSSSVTRLPKDSVDVEGNDARKLMRLMAALDDHDDVQGVSANFNISDEAMEEIEG</sequence>
<dbReference type="Gene3D" id="3.30.70.980">
    <property type="match status" value="2"/>
</dbReference>
<evidence type="ECO:0000256" key="1">
    <source>
        <dbReference type="ARBA" id="ARBA00008724"/>
    </source>
</evidence>
<dbReference type="FunFam" id="3.30.70.980:FF:000002">
    <property type="entry name" value="Probable transcriptional regulatory protein YebC"/>
    <property type="match status" value="1"/>
</dbReference>
<evidence type="ECO:0000256" key="4">
    <source>
        <dbReference type="ARBA" id="ARBA00023125"/>
    </source>
</evidence>
<dbReference type="InterPro" id="IPR049083">
    <property type="entry name" value="TACO1_YebC_N"/>
</dbReference>
<dbReference type="GO" id="GO:0003677">
    <property type="term" value="F:DNA binding"/>
    <property type="evidence" value="ECO:0007669"/>
    <property type="project" value="UniProtKB-UniRule"/>
</dbReference>
<comment type="caution">
    <text evidence="9">The sequence shown here is derived from an EMBL/GenBank/DDBJ whole genome shotgun (WGS) entry which is preliminary data.</text>
</comment>
<evidence type="ECO:0000313" key="9">
    <source>
        <dbReference type="EMBL" id="PQO42792.1"/>
    </source>
</evidence>
<dbReference type="InterPro" id="IPR048300">
    <property type="entry name" value="TACO1_YebC-like_2nd/3rd_dom"/>
</dbReference>
<dbReference type="PANTHER" id="PTHR12532:SF6">
    <property type="entry name" value="TRANSCRIPTIONAL REGULATORY PROTEIN YEBC-RELATED"/>
    <property type="match status" value="1"/>
</dbReference>
<accession>A0A2S8GEA6</accession>
<evidence type="ECO:0000256" key="6">
    <source>
        <dbReference type="HAMAP-Rule" id="MF_00693"/>
    </source>
</evidence>
<evidence type="ECO:0000256" key="5">
    <source>
        <dbReference type="ARBA" id="ARBA00023163"/>
    </source>
</evidence>
<dbReference type="HAMAP" id="MF_00693">
    <property type="entry name" value="Transcrip_reg_TACO1"/>
    <property type="match status" value="1"/>
</dbReference>
<dbReference type="InterPro" id="IPR002876">
    <property type="entry name" value="Transcrip_reg_TACO1-like"/>
</dbReference>
<name>A0A2S8GEA6_9BACT</name>
<comment type="similarity">
    <text evidence="1 6">Belongs to the TACO1 family.</text>
</comment>
<keyword evidence="2 6" id="KW-0963">Cytoplasm</keyword>
<dbReference type="AlphaFoldDB" id="A0A2S8GEA6"/>
<dbReference type="SUPFAM" id="SSF75625">
    <property type="entry name" value="YebC-like"/>
    <property type="match status" value="1"/>
</dbReference>
<dbReference type="NCBIfam" id="NF009044">
    <property type="entry name" value="PRK12378.1"/>
    <property type="match status" value="1"/>
</dbReference>
<evidence type="ECO:0000313" key="10">
    <source>
        <dbReference type="Proteomes" id="UP000239388"/>
    </source>
</evidence>
<feature type="domain" description="TACO1/YebC-like N-terminal" evidence="8">
    <location>
        <begin position="5"/>
        <end position="75"/>
    </location>
</feature>
<keyword evidence="5 6" id="KW-0804">Transcription</keyword>
<dbReference type="Pfam" id="PF01709">
    <property type="entry name" value="Transcrip_reg"/>
    <property type="match status" value="1"/>
</dbReference>
<dbReference type="Gene3D" id="1.10.10.200">
    <property type="match status" value="1"/>
</dbReference>
<dbReference type="PANTHER" id="PTHR12532">
    <property type="entry name" value="TRANSLATIONAL ACTIVATOR OF CYTOCHROME C OXIDASE 1"/>
    <property type="match status" value="1"/>
</dbReference>
<dbReference type="Proteomes" id="UP000239388">
    <property type="component" value="Unassembled WGS sequence"/>
</dbReference>
<dbReference type="NCBIfam" id="TIGR01033">
    <property type="entry name" value="YebC/PmpR family DNA-binding transcriptional regulator"/>
    <property type="match status" value="1"/>
</dbReference>
<dbReference type="InterPro" id="IPR026564">
    <property type="entry name" value="Transcrip_reg_TACO1-like_dom3"/>
</dbReference>
<dbReference type="OrthoDB" id="9781053at2"/>
<evidence type="ECO:0000259" key="8">
    <source>
        <dbReference type="Pfam" id="PF20772"/>
    </source>
</evidence>
<keyword evidence="3 6" id="KW-0805">Transcription regulation</keyword>
<reference evidence="9 10" key="1">
    <citation type="submission" date="2018-02" db="EMBL/GenBank/DDBJ databases">
        <title>Comparative genomes isolates from brazilian mangrove.</title>
        <authorList>
            <person name="Araujo J.E."/>
            <person name="Taketani R.G."/>
            <person name="Silva M.C.P."/>
            <person name="Loureco M.V."/>
            <person name="Andreote F.D."/>
        </authorList>
    </citation>
    <scope>NUCLEOTIDE SEQUENCE [LARGE SCALE GENOMIC DNA]</scope>
    <source>
        <strain evidence="9 10">NAP PRIS-MGV</strain>
    </source>
</reference>